<sequence>MFFRFYSKWNIGEINTNILTETIGHRLTNISPIIAAQSMLPTTVSYRKATRKSRQSQSQRLQVREPYEPLHNKRTVIDGIASRRVLSQIPGTYPDLFYTRPSYHPT</sequence>
<proteinExistence type="predicted"/>
<dbReference type="AlphaFoldDB" id="A0A086BNG8"/>
<accession>A0A086BNG8</accession>
<evidence type="ECO:0000313" key="1">
    <source>
        <dbReference type="EMBL" id="KFF30482.1"/>
    </source>
</evidence>
<dbReference type="EMBL" id="ATLK01000002">
    <property type="protein sequence ID" value="KFF30482.1"/>
    <property type="molecule type" value="Genomic_DNA"/>
</dbReference>
<reference evidence="1 2" key="1">
    <citation type="journal article" date="2014" name="Appl. Environ. Microbiol.">
        <title>Genomic encyclopedia of type strains of the genus Bifidobacterium.</title>
        <authorList>
            <person name="Milani C."/>
            <person name="Lugli G.A."/>
            <person name="Duranti S."/>
            <person name="Turroni F."/>
            <person name="Bottacini F."/>
            <person name="Mangifesta M."/>
            <person name="Sanchez B."/>
            <person name="Viappiani A."/>
            <person name="Mancabelli L."/>
            <person name="Taminiau B."/>
            <person name="Delcenserie V."/>
            <person name="Barrangou R."/>
            <person name="Margolles A."/>
            <person name="van Sinderen D."/>
            <person name="Ventura M."/>
        </authorList>
    </citation>
    <scope>NUCLEOTIDE SEQUENCE [LARGE SCALE GENOMIC DNA]</scope>
    <source>
        <strain evidence="1 2">DSM 19703</strain>
    </source>
</reference>
<gene>
    <name evidence="1" type="ORF">BBOMB_1330</name>
</gene>
<protein>
    <submittedName>
        <fullName evidence="1">Uncharacterized protein</fullName>
    </submittedName>
</protein>
<comment type="caution">
    <text evidence="1">The sequence shown here is derived from an EMBL/GenBank/DDBJ whole genome shotgun (WGS) entry which is preliminary data.</text>
</comment>
<name>A0A086BNG8_9BIFI</name>
<dbReference type="Proteomes" id="UP000028730">
    <property type="component" value="Unassembled WGS sequence"/>
</dbReference>
<evidence type="ECO:0000313" key="2">
    <source>
        <dbReference type="Proteomes" id="UP000028730"/>
    </source>
</evidence>
<organism evidence="1 2">
    <name type="scientific">Bifidobacterium bombi DSM 19703</name>
    <dbReference type="NCBI Taxonomy" id="1341695"/>
    <lineage>
        <taxon>Bacteria</taxon>
        <taxon>Bacillati</taxon>
        <taxon>Actinomycetota</taxon>
        <taxon>Actinomycetes</taxon>
        <taxon>Bifidobacteriales</taxon>
        <taxon>Bifidobacteriaceae</taxon>
        <taxon>Bifidobacterium</taxon>
    </lineage>
</organism>
<keyword evidence="2" id="KW-1185">Reference proteome</keyword>